<evidence type="ECO:0000256" key="7">
    <source>
        <dbReference type="ARBA" id="ARBA00023180"/>
    </source>
</evidence>
<evidence type="ECO:0000256" key="4">
    <source>
        <dbReference type="ARBA" id="ARBA00022989"/>
    </source>
</evidence>
<dbReference type="PANTHER" id="PTHR12137:SF54">
    <property type="entry name" value="CARBOHYDRATE SULFOTRANSFERASE"/>
    <property type="match status" value="1"/>
</dbReference>
<dbReference type="InterPro" id="IPR027417">
    <property type="entry name" value="P-loop_NTPase"/>
</dbReference>
<evidence type="ECO:0000256" key="6">
    <source>
        <dbReference type="ARBA" id="ARBA00023136"/>
    </source>
</evidence>
<keyword evidence="4" id="KW-1133">Transmembrane helix</keyword>
<dbReference type="SUPFAM" id="SSF52540">
    <property type="entry name" value="P-loop containing nucleoside triphosphate hydrolases"/>
    <property type="match status" value="1"/>
</dbReference>
<dbReference type="InterPro" id="IPR018011">
    <property type="entry name" value="Carb_sulfotrans_8-10"/>
</dbReference>
<evidence type="ECO:0000256" key="3">
    <source>
        <dbReference type="ARBA" id="ARBA00022692"/>
    </source>
</evidence>
<evidence type="ECO:0000313" key="8">
    <source>
        <dbReference type="EMBL" id="HCY80300.1"/>
    </source>
</evidence>
<keyword evidence="5" id="KW-0333">Golgi apparatus</keyword>
<dbReference type="GO" id="GO:0016020">
    <property type="term" value="C:membrane"/>
    <property type="evidence" value="ECO:0007669"/>
    <property type="project" value="InterPro"/>
</dbReference>
<keyword evidence="6" id="KW-0472">Membrane</keyword>
<organism evidence="8 9">
    <name type="scientific">Xanthomarina gelatinilytica</name>
    <dbReference type="NCBI Taxonomy" id="1137281"/>
    <lineage>
        <taxon>Bacteria</taxon>
        <taxon>Pseudomonadati</taxon>
        <taxon>Bacteroidota</taxon>
        <taxon>Flavobacteriia</taxon>
        <taxon>Flavobacteriales</taxon>
        <taxon>Flavobacteriaceae</taxon>
        <taxon>Xanthomarina</taxon>
    </lineage>
</organism>
<dbReference type="Proteomes" id="UP000263268">
    <property type="component" value="Unassembled WGS sequence"/>
</dbReference>
<dbReference type="GO" id="GO:0016051">
    <property type="term" value="P:carbohydrate biosynthetic process"/>
    <property type="evidence" value="ECO:0007669"/>
    <property type="project" value="InterPro"/>
</dbReference>
<protein>
    <recommendedName>
        <fullName evidence="10">Sulfotransferase family protein</fullName>
    </recommendedName>
</protein>
<keyword evidence="7" id="KW-0325">Glycoprotein</keyword>
<comment type="subcellular location">
    <subcellularLocation>
        <location evidence="1">Golgi apparatus membrane</location>
        <topology evidence="1">Single-pass type II membrane protein</topology>
    </subcellularLocation>
</comment>
<reference evidence="8 9" key="1">
    <citation type="journal article" date="2018" name="Nat. Biotechnol.">
        <title>A standardized bacterial taxonomy based on genome phylogeny substantially revises the tree of life.</title>
        <authorList>
            <person name="Parks D.H."/>
            <person name="Chuvochina M."/>
            <person name="Waite D.W."/>
            <person name="Rinke C."/>
            <person name="Skarshewski A."/>
            <person name="Chaumeil P.A."/>
            <person name="Hugenholtz P."/>
        </authorList>
    </citation>
    <scope>NUCLEOTIDE SEQUENCE [LARGE SCALE GENOMIC DNA]</scope>
    <source>
        <strain evidence="8">UBA10227</strain>
    </source>
</reference>
<dbReference type="InterPro" id="IPR005331">
    <property type="entry name" value="Sulfotransferase"/>
</dbReference>
<evidence type="ECO:0008006" key="10">
    <source>
        <dbReference type="Google" id="ProtNLM"/>
    </source>
</evidence>
<keyword evidence="2" id="KW-0808">Transferase</keyword>
<evidence type="ECO:0000256" key="2">
    <source>
        <dbReference type="ARBA" id="ARBA00022679"/>
    </source>
</evidence>
<dbReference type="Gene3D" id="3.40.50.300">
    <property type="entry name" value="P-loop containing nucleotide triphosphate hydrolases"/>
    <property type="match status" value="1"/>
</dbReference>
<dbReference type="GO" id="GO:0008146">
    <property type="term" value="F:sulfotransferase activity"/>
    <property type="evidence" value="ECO:0007669"/>
    <property type="project" value="InterPro"/>
</dbReference>
<comment type="caution">
    <text evidence="8">The sequence shown here is derived from an EMBL/GenBank/DDBJ whole genome shotgun (WGS) entry which is preliminary data.</text>
</comment>
<sequence>MRISHKNKFIFFSNPKTGSESLREMLTPFSEVLDVSFKDTAPDNPFYSHISPLEVKQIFSQKGLNFNDYYKIVCIRNPFNRLVSLYEMIYRRWPVKPPFDLWLKSTKVDGKGGGGKNHERWRRYGTYSLKNYISDENNQIIVDKIICLEQFEEEIPQLFKELNIGLPSDFKIIKKNVRKRKKKVSDYYSEKSKQLVYERYAWEIDKFNYSFPE</sequence>
<dbReference type="PANTHER" id="PTHR12137">
    <property type="entry name" value="CARBOHYDRATE SULFOTRANSFERASE"/>
    <property type="match status" value="1"/>
</dbReference>
<gene>
    <name evidence="8" type="ORF">DHV22_01155</name>
</gene>
<keyword evidence="3" id="KW-0812">Transmembrane</keyword>
<proteinExistence type="predicted"/>
<dbReference type="Pfam" id="PF03567">
    <property type="entry name" value="Sulfotransfer_2"/>
    <property type="match status" value="1"/>
</dbReference>
<evidence type="ECO:0000313" key="9">
    <source>
        <dbReference type="Proteomes" id="UP000263268"/>
    </source>
</evidence>
<dbReference type="EMBL" id="DPRK01000019">
    <property type="protein sequence ID" value="HCY80300.1"/>
    <property type="molecule type" value="Genomic_DNA"/>
</dbReference>
<accession>A0A3D6BM28</accession>
<dbReference type="AlphaFoldDB" id="A0A3D6BM28"/>
<evidence type="ECO:0000256" key="1">
    <source>
        <dbReference type="ARBA" id="ARBA00004323"/>
    </source>
</evidence>
<evidence type="ECO:0000256" key="5">
    <source>
        <dbReference type="ARBA" id="ARBA00023034"/>
    </source>
</evidence>
<name>A0A3D6BM28_9FLAO</name>